<accession>A0A2T3NI47</accession>
<feature type="chain" id="PRO_5015681554" evidence="2">
    <location>
        <begin position="25"/>
        <end position="108"/>
    </location>
</feature>
<sequence>MNNKIVLSIAMTSVLAMNAGAVQAESQDSAPAAQKPVVSAPSSNNGGKCASGKCGTEKIFAKVELNSNPQDKLVRARDGKCGISGQGLTPDKATVAQPGKCAGGLCGQ</sequence>
<feature type="region of interest" description="Disordered" evidence="1">
    <location>
        <begin position="22"/>
        <end position="51"/>
    </location>
</feature>
<dbReference type="EMBL" id="PYMB01000002">
    <property type="protein sequence ID" value="PSW14651.1"/>
    <property type="molecule type" value="Genomic_DNA"/>
</dbReference>
<organism evidence="3 4">
    <name type="scientific">Photobacterium rosenbergii</name>
    <dbReference type="NCBI Taxonomy" id="294936"/>
    <lineage>
        <taxon>Bacteria</taxon>
        <taxon>Pseudomonadati</taxon>
        <taxon>Pseudomonadota</taxon>
        <taxon>Gammaproteobacteria</taxon>
        <taxon>Vibrionales</taxon>
        <taxon>Vibrionaceae</taxon>
        <taxon>Photobacterium</taxon>
    </lineage>
</organism>
<evidence type="ECO:0000313" key="3">
    <source>
        <dbReference type="EMBL" id="PSW14651.1"/>
    </source>
</evidence>
<proteinExistence type="predicted"/>
<feature type="signal peptide" evidence="2">
    <location>
        <begin position="1"/>
        <end position="24"/>
    </location>
</feature>
<gene>
    <name evidence="3" type="ORF">C9J01_09535</name>
</gene>
<evidence type="ECO:0000313" key="4">
    <source>
        <dbReference type="Proteomes" id="UP000241346"/>
    </source>
</evidence>
<evidence type="ECO:0000256" key="1">
    <source>
        <dbReference type="SAM" id="MobiDB-lite"/>
    </source>
</evidence>
<evidence type="ECO:0000256" key="2">
    <source>
        <dbReference type="SAM" id="SignalP"/>
    </source>
</evidence>
<reference evidence="3 4" key="1">
    <citation type="submission" date="2018-03" db="EMBL/GenBank/DDBJ databases">
        <title>Whole genome sequencing of Histamine producing bacteria.</title>
        <authorList>
            <person name="Butler K."/>
        </authorList>
    </citation>
    <scope>NUCLEOTIDE SEQUENCE [LARGE SCALE GENOMIC DNA]</scope>
    <source>
        <strain evidence="3 4">DSM 19138</strain>
    </source>
</reference>
<name>A0A2T3NI47_9GAMM</name>
<dbReference type="RefSeq" id="WP_107297890.1">
    <property type="nucleotide sequence ID" value="NZ_PYMB01000002.1"/>
</dbReference>
<protein>
    <submittedName>
        <fullName evidence="3">Uncharacterized protein</fullName>
    </submittedName>
</protein>
<dbReference type="OrthoDB" id="8591827at2"/>
<keyword evidence="2" id="KW-0732">Signal</keyword>
<dbReference type="AlphaFoldDB" id="A0A2T3NI47"/>
<comment type="caution">
    <text evidence="3">The sequence shown here is derived from an EMBL/GenBank/DDBJ whole genome shotgun (WGS) entry which is preliminary data.</text>
</comment>
<dbReference type="Proteomes" id="UP000241346">
    <property type="component" value="Unassembled WGS sequence"/>
</dbReference>